<feature type="transmembrane region" description="Helical" evidence="1">
    <location>
        <begin position="217"/>
        <end position="236"/>
    </location>
</feature>
<feature type="transmembrane region" description="Helical" evidence="1">
    <location>
        <begin position="73"/>
        <end position="92"/>
    </location>
</feature>
<dbReference type="STRING" id="930990.A0A067N410"/>
<dbReference type="InParanoid" id="A0A067N410"/>
<protein>
    <submittedName>
        <fullName evidence="2">Uncharacterized protein</fullName>
    </submittedName>
</protein>
<dbReference type="OrthoDB" id="5427664at2759"/>
<organism evidence="2 3">
    <name type="scientific">Botryobasidium botryosum (strain FD-172 SS1)</name>
    <dbReference type="NCBI Taxonomy" id="930990"/>
    <lineage>
        <taxon>Eukaryota</taxon>
        <taxon>Fungi</taxon>
        <taxon>Dikarya</taxon>
        <taxon>Basidiomycota</taxon>
        <taxon>Agaricomycotina</taxon>
        <taxon>Agaricomycetes</taxon>
        <taxon>Cantharellales</taxon>
        <taxon>Botryobasidiaceae</taxon>
        <taxon>Botryobasidium</taxon>
    </lineage>
</organism>
<name>A0A067N410_BOTB1</name>
<keyword evidence="1" id="KW-0812">Transmembrane</keyword>
<keyword evidence="3" id="KW-1185">Reference proteome</keyword>
<dbReference type="AlphaFoldDB" id="A0A067N410"/>
<feature type="transmembrane region" description="Helical" evidence="1">
    <location>
        <begin position="178"/>
        <end position="197"/>
    </location>
</feature>
<sequence>MSSGCLEPNHDIAGIGIRVSIYAQTFPSSPPSFSWWTERLGVYHALIVFNLSWINALNYFLYYSALLKPATSVPILQFLHVSAMAALDIWVWSKVAVFGSQPECTPHTLYVLFGKSIPVVDNPLQIASIVLYSITVLPALNGIYIVIGVWACGLVVLLITLALARLKIPIHDHKVESLMVYVPMVLYAAAINILFVVDTELMIRRDAGLTQPGESQQTFGQTLAMLVLFVPLIDIVKKARVLLKASRILC</sequence>
<keyword evidence="1" id="KW-1133">Transmembrane helix</keyword>
<accession>A0A067N410</accession>
<evidence type="ECO:0000313" key="3">
    <source>
        <dbReference type="Proteomes" id="UP000027195"/>
    </source>
</evidence>
<dbReference type="Proteomes" id="UP000027195">
    <property type="component" value="Unassembled WGS sequence"/>
</dbReference>
<gene>
    <name evidence="2" type="ORF">BOTBODRAFT_143162</name>
</gene>
<evidence type="ECO:0000313" key="2">
    <source>
        <dbReference type="EMBL" id="KDQ18827.1"/>
    </source>
</evidence>
<dbReference type="EMBL" id="KL198020">
    <property type="protein sequence ID" value="KDQ18827.1"/>
    <property type="molecule type" value="Genomic_DNA"/>
</dbReference>
<evidence type="ECO:0000256" key="1">
    <source>
        <dbReference type="SAM" id="Phobius"/>
    </source>
</evidence>
<feature type="transmembrane region" description="Helical" evidence="1">
    <location>
        <begin position="143"/>
        <end position="166"/>
    </location>
</feature>
<feature type="transmembrane region" description="Helical" evidence="1">
    <location>
        <begin position="41"/>
        <end position="61"/>
    </location>
</feature>
<reference evidence="3" key="1">
    <citation type="journal article" date="2014" name="Proc. Natl. Acad. Sci. U.S.A.">
        <title>Extensive sampling of basidiomycete genomes demonstrates inadequacy of the white-rot/brown-rot paradigm for wood decay fungi.</title>
        <authorList>
            <person name="Riley R."/>
            <person name="Salamov A.A."/>
            <person name="Brown D.W."/>
            <person name="Nagy L.G."/>
            <person name="Floudas D."/>
            <person name="Held B.W."/>
            <person name="Levasseur A."/>
            <person name="Lombard V."/>
            <person name="Morin E."/>
            <person name="Otillar R."/>
            <person name="Lindquist E.A."/>
            <person name="Sun H."/>
            <person name="LaButti K.M."/>
            <person name="Schmutz J."/>
            <person name="Jabbour D."/>
            <person name="Luo H."/>
            <person name="Baker S.E."/>
            <person name="Pisabarro A.G."/>
            <person name="Walton J.D."/>
            <person name="Blanchette R.A."/>
            <person name="Henrissat B."/>
            <person name="Martin F."/>
            <person name="Cullen D."/>
            <person name="Hibbett D.S."/>
            <person name="Grigoriev I.V."/>
        </authorList>
    </citation>
    <scope>NUCLEOTIDE SEQUENCE [LARGE SCALE GENOMIC DNA]</scope>
    <source>
        <strain evidence="3">FD-172 SS1</strain>
    </source>
</reference>
<keyword evidence="1" id="KW-0472">Membrane</keyword>
<proteinExistence type="predicted"/>
<dbReference type="HOGENOM" id="CLU_052677_1_0_1"/>